<evidence type="ECO:0000256" key="1">
    <source>
        <dbReference type="SAM" id="SignalP"/>
    </source>
</evidence>
<feature type="chain" id="PRO_5004906676" evidence="1">
    <location>
        <begin position="28"/>
        <end position="232"/>
    </location>
</feature>
<protein>
    <submittedName>
        <fullName evidence="2">Uncharacterized protein</fullName>
    </submittedName>
</protein>
<organism evidence="2">
    <name type="scientific">Ceratitis capitata</name>
    <name type="common">Mediterranean fruit fly</name>
    <name type="synonym">Tephritis capitata</name>
    <dbReference type="NCBI Taxonomy" id="7213"/>
    <lineage>
        <taxon>Eukaryota</taxon>
        <taxon>Metazoa</taxon>
        <taxon>Ecdysozoa</taxon>
        <taxon>Arthropoda</taxon>
        <taxon>Hexapoda</taxon>
        <taxon>Insecta</taxon>
        <taxon>Pterygota</taxon>
        <taxon>Neoptera</taxon>
        <taxon>Endopterygota</taxon>
        <taxon>Diptera</taxon>
        <taxon>Brachycera</taxon>
        <taxon>Muscomorpha</taxon>
        <taxon>Tephritoidea</taxon>
        <taxon>Tephritidae</taxon>
        <taxon>Ceratitis</taxon>
        <taxon>Ceratitis</taxon>
    </lineage>
</organism>
<feature type="signal peptide" evidence="1">
    <location>
        <begin position="1"/>
        <end position="27"/>
    </location>
</feature>
<proteinExistence type="evidence at transcript level"/>
<accession>W8BZJ8</accession>
<reference evidence="2" key="2">
    <citation type="journal article" date="2014" name="BMC Genomics">
        <title>A genomic perspective to assessing quality of mass-reared SIT flies used in Mediterranean fruit fly (Ceratitis capitata) eradication in California.</title>
        <authorList>
            <person name="Calla B."/>
            <person name="Hall B."/>
            <person name="Hou S."/>
            <person name="Geib S.M."/>
        </authorList>
    </citation>
    <scope>NUCLEOTIDE SEQUENCE</scope>
</reference>
<dbReference type="EMBL" id="GAMC01011881">
    <property type="protein sequence ID" value="JAB94674.1"/>
    <property type="molecule type" value="mRNA"/>
</dbReference>
<sequence>MNTTSHRLKLLLGIALLTRVLINCTTATTPVNDLSTQREQLLTTMIEEYLKLTDFELLQGRRLVQNVLADEEVAQMQSELMKAERRIMENFVRQVMDKEQEEPPARNNTANRLFYLIAKSLIYQEFEAILRRHDTTNPRRQFSAENYLIERALKRNGLDGMQRQVTREQIKFMNDFVREVDAYLAQLTPAQRRDDEVEMEKMLEWSAKMKAERDVTLRMETFKEFMRFFVKF</sequence>
<keyword evidence="1" id="KW-0732">Signal</keyword>
<dbReference type="AlphaFoldDB" id="W8BZJ8"/>
<name>W8BZJ8_CERCA</name>
<evidence type="ECO:0000313" key="2">
    <source>
        <dbReference type="EMBL" id="JAB94674.1"/>
    </source>
</evidence>
<reference evidence="2" key="1">
    <citation type="submission" date="2013-07" db="EMBL/GenBank/DDBJ databases">
        <authorList>
            <person name="Geib S."/>
        </authorList>
    </citation>
    <scope>NUCLEOTIDE SEQUENCE</scope>
</reference>
<dbReference type="OrthoDB" id="8022826at2759"/>